<evidence type="ECO:0000313" key="2">
    <source>
        <dbReference type="EMBL" id="KGE19742.1"/>
    </source>
</evidence>
<dbReference type="Proteomes" id="UP000029734">
    <property type="component" value="Unassembled WGS sequence"/>
</dbReference>
<evidence type="ECO:0000256" key="1">
    <source>
        <dbReference type="SAM" id="Phobius"/>
    </source>
</evidence>
<comment type="caution">
    <text evidence="2">The sequence shown here is derived from an EMBL/GenBank/DDBJ whole genome shotgun (WGS) entry which is preliminary data.</text>
</comment>
<dbReference type="eggNOG" id="COG3694">
    <property type="taxonomic scope" value="Bacteria"/>
</dbReference>
<organism evidence="2 3">
    <name type="scientific">Paenibacillus wynnii</name>
    <dbReference type="NCBI Taxonomy" id="268407"/>
    <lineage>
        <taxon>Bacteria</taxon>
        <taxon>Bacillati</taxon>
        <taxon>Bacillota</taxon>
        <taxon>Bacilli</taxon>
        <taxon>Bacillales</taxon>
        <taxon>Paenibacillaceae</taxon>
        <taxon>Paenibacillus</taxon>
    </lineage>
</organism>
<name>A0A098MDV5_9BACL</name>
<sequence length="268" mass="30887">MDKKRSLWEYVFLYFQYMKLVIQSRMQYKIDTLMLSFAVLVRESVTVITLYLMLQKFSSVKGWDIHQLLFMYSFVFLTYSLSVLIFTGIRDFESLVHRGEFDMYLTKPLGTMFQVISAKSDIMASLGHGALGIILFVYSASAIHLKLSFYHGLVLLLTILGGILIHAALLIIPSTFTFWTVRSREVKMLMFNQMRGFIVYPIPIYPKVLQVILTFVFPFAFVSYFPAQIFIGEVSVWGYLTPVVGVGFFLLSLAFWNFGVRRYSSSGN</sequence>
<dbReference type="PANTHER" id="PTHR36833:SF1">
    <property type="entry name" value="INTEGRAL MEMBRANE TRANSPORT PROTEIN"/>
    <property type="match status" value="1"/>
</dbReference>
<dbReference type="Pfam" id="PF06182">
    <property type="entry name" value="ABC2_membrane_6"/>
    <property type="match status" value="1"/>
</dbReference>
<feature type="transmembrane region" description="Helical" evidence="1">
    <location>
        <begin position="149"/>
        <end position="181"/>
    </location>
</feature>
<dbReference type="RefSeq" id="WP_036651061.1">
    <property type="nucleotide sequence ID" value="NZ_JQCR01000002.1"/>
</dbReference>
<dbReference type="AlphaFoldDB" id="A0A098MDV5"/>
<feature type="transmembrane region" description="Helical" evidence="1">
    <location>
        <begin position="69"/>
        <end position="89"/>
    </location>
</feature>
<dbReference type="EMBL" id="JQCR01000002">
    <property type="protein sequence ID" value="KGE19742.1"/>
    <property type="molecule type" value="Genomic_DNA"/>
</dbReference>
<keyword evidence="1" id="KW-1133">Transmembrane helix</keyword>
<dbReference type="STRING" id="268407.PWYN_10625"/>
<evidence type="ECO:0008006" key="4">
    <source>
        <dbReference type="Google" id="ProtNLM"/>
    </source>
</evidence>
<keyword evidence="1" id="KW-0812">Transmembrane</keyword>
<reference evidence="2 3" key="2">
    <citation type="submission" date="2014-10" db="EMBL/GenBank/DDBJ databases">
        <title>Comparative genomics of the Paenibacillus odorifer group.</title>
        <authorList>
            <person name="Tsai Y.-C."/>
            <person name="Martin N."/>
            <person name="Korlach J."/>
            <person name="Wiedmann M."/>
        </authorList>
    </citation>
    <scope>NUCLEOTIDE SEQUENCE [LARGE SCALE GENOMIC DNA]</scope>
    <source>
        <strain evidence="2 3">DSM 18334</strain>
    </source>
</reference>
<keyword evidence="3" id="KW-1185">Reference proteome</keyword>
<feature type="transmembrane region" description="Helical" evidence="1">
    <location>
        <begin position="122"/>
        <end position="143"/>
    </location>
</feature>
<proteinExistence type="predicted"/>
<reference evidence="2 3" key="1">
    <citation type="submission" date="2014-08" db="EMBL/GenBank/DDBJ databases">
        <authorList>
            <person name="den Bakker H.C."/>
        </authorList>
    </citation>
    <scope>NUCLEOTIDE SEQUENCE [LARGE SCALE GENOMIC DNA]</scope>
    <source>
        <strain evidence="2 3">DSM 18334</strain>
    </source>
</reference>
<accession>A0A098MDV5</accession>
<gene>
    <name evidence="2" type="ORF">PWYN_10625</name>
</gene>
<dbReference type="InterPro" id="IPR010390">
    <property type="entry name" value="ABC-2_transporter-like"/>
</dbReference>
<feature type="transmembrane region" description="Helical" evidence="1">
    <location>
        <begin position="33"/>
        <end position="54"/>
    </location>
</feature>
<dbReference type="PANTHER" id="PTHR36833">
    <property type="entry name" value="SLR0610 PROTEIN-RELATED"/>
    <property type="match status" value="1"/>
</dbReference>
<keyword evidence="1" id="KW-0472">Membrane</keyword>
<dbReference type="OrthoDB" id="9788195at2"/>
<feature type="transmembrane region" description="Helical" evidence="1">
    <location>
        <begin position="202"/>
        <end position="225"/>
    </location>
</feature>
<feature type="transmembrane region" description="Helical" evidence="1">
    <location>
        <begin position="237"/>
        <end position="258"/>
    </location>
</feature>
<protein>
    <recommendedName>
        <fullName evidence="4">ABC transporter permease</fullName>
    </recommendedName>
</protein>
<evidence type="ECO:0000313" key="3">
    <source>
        <dbReference type="Proteomes" id="UP000029734"/>
    </source>
</evidence>